<gene>
    <name evidence="2" type="ORF">QJS10_CPA08g01114</name>
</gene>
<evidence type="ECO:0000313" key="2">
    <source>
        <dbReference type="EMBL" id="KAK1311435.1"/>
    </source>
</evidence>
<dbReference type="Proteomes" id="UP001180020">
    <property type="component" value="Unassembled WGS sequence"/>
</dbReference>
<proteinExistence type="predicted"/>
<accession>A0AAV9ECR5</accession>
<dbReference type="EMBL" id="JAUJYO010000008">
    <property type="protein sequence ID" value="KAK1311435.1"/>
    <property type="molecule type" value="Genomic_DNA"/>
</dbReference>
<feature type="compositionally biased region" description="Basic and acidic residues" evidence="1">
    <location>
        <begin position="216"/>
        <end position="237"/>
    </location>
</feature>
<feature type="region of interest" description="Disordered" evidence="1">
    <location>
        <begin position="193"/>
        <end position="237"/>
    </location>
</feature>
<comment type="caution">
    <text evidence="2">The sequence shown here is derived from an EMBL/GenBank/DDBJ whole genome shotgun (WGS) entry which is preliminary data.</text>
</comment>
<protein>
    <submittedName>
        <fullName evidence="2">Uncharacterized protein</fullName>
    </submittedName>
</protein>
<keyword evidence="3" id="KW-1185">Reference proteome</keyword>
<evidence type="ECO:0000313" key="3">
    <source>
        <dbReference type="Proteomes" id="UP001180020"/>
    </source>
</evidence>
<name>A0AAV9ECR5_ACOCL</name>
<dbReference type="AlphaFoldDB" id="A0AAV9ECR5"/>
<reference evidence="2" key="1">
    <citation type="journal article" date="2023" name="Nat. Commun.">
        <title>Diploid and tetraploid genomes of Acorus and the evolution of monocots.</title>
        <authorList>
            <person name="Ma L."/>
            <person name="Liu K.W."/>
            <person name="Li Z."/>
            <person name="Hsiao Y.Y."/>
            <person name="Qi Y."/>
            <person name="Fu T."/>
            <person name="Tang G.D."/>
            <person name="Zhang D."/>
            <person name="Sun W.H."/>
            <person name="Liu D.K."/>
            <person name="Li Y."/>
            <person name="Chen G.Z."/>
            <person name="Liu X.D."/>
            <person name="Liao X.Y."/>
            <person name="Jiang Y.T."/>
            <person name="Yu X."/>
            <person name="Hao Y."/>
            <person name="Huang J."/>
            <person name="Zhao X.W."/>
            <person name="Ke S."/>
            <person name="Chen Y.Y."/>
            <person name="Wu W.L."/>
            <person name="Hsu J.L."/>
            <person name="Lin Y.F."/>
            <person name="Huang M.D."/>
            <person name="Li C.Y."/>
            <person name="Huang L."/>
            <person name="Wang Z.W."/>
            <person name="Zhao X."/>
            <person name="Zhong W.Y."/>
            <person name="Peng D.H."/>
            <person name="Ahmad S."/>
            <person name="Lan S."/>
            <person name="Zhang J.S."/>
            <person name="Tsai W.C."/>
            <person name="Van de Peer Y."/>
            <person name="Liu Z.J."/>
        </authorList>
    </citation>
    <scope>NUCLEOTIDE SEQUENCE</scope>
    <source>
        <strain evidence="2">CP</strain>
    </source>
</reference>
<sequence>MAAKTSLAPSIKVRKPVYKPPLNEAAQTHRAWNELFDSPSPGLKQSMLEYFEPQVEEGIPKVWIEEDDFESSLIKWEVGDEEDEHLGQSLQAGEEKEVELEITSRSEGVMVSGIKEDKLLIREVPTGGEVMQPYPKQIATTPKDDLATSGGVVVQENVQNPVVIPKDGIKTTSNGSKFEKLRNVKEEARMQKYISTAPGRAGGAEVSDPASKTPSHRLDEGLDSQEKATGDRECFVQ</sequence>
<evidence type="ECO:0000256" key="1">
    <source>
        <dbReference type="SAM" id="MobiDB-lite"/>
    </source>
</evidence>
<organism evidence="2 3">
    <name type="scientific">Acorus calamus</name>
    <name type="common">Sweet flag</name>
    <dbReference type="NCBI Taxonomy" id="4465"/>
    <lineage>
        <taxon>Eukaryota</taxon>
        <taxon>Viridiplantae</taxon>
        <taxon>Streptophyta</taxon>
        <taxon>Embryophyta</taxon>
        <taxon>Tracheophyta</taxon>
        <taxon>Spermatophyta</taxon>
        <taxon>Magnoliopsida</taxon>
        <taxon>Liliopsida</taxon>
        <taxon>Acoraceae</taxon>
        <taxon>Acorus</taxon>
    </lineage>
</organism>
<reference evidence="2" key="2">
    <citation type="submission" date="2023-06" db="EMBL/GenBank/DDBJ databases">
        <authorList>
            <person name="Ma L."/>
            <person name="Liu K.-W."/>
            <person name="Li Z."/>
            <person name="Hsiao Y.-Y."/>
            <person name="Qi Y."/>
            <person name="Fu T."/>
            <person name="Tang G."/>
            <person name="Zhang D."/>
            <person name="Sun W.-H."/>
            <person name="Liu D.-K."/>
            <person name="Li Y."/>
            <person name="Chen G.-Z."/>
            <person name="Liu X.-D."/>
            <person name="Liao X.-Y."/>
            <person name="Jiang Y.-T."/>
            <person name="Yu X."/>
            <person name="Hao Y."/>
            <person name="Huang J."/>
            <person name="Zhao X.-W."/>
            <person name="Ke S."/>
            <person name="Chen Y.-Y."/>
            <person name="Wu W.-L."/>
            <person name="Hsu J.-L."/>
            <person name="Lin Y.-F."/>
            <person name="Huang M.-D."/>
            <person name="Li C.-Y."/>
            <person name="Huang L."/>
            <person name="Wang Z.-W."/>
            <person name="Zhao X."/>
            <person name="Zhong W.-Y."/>
            <person name="Peng D.-H."/>
            <person name="Ahmad S."/>
            <person name="Lan S."/>
            <person name="Zhang J.-S."/>
            <person name="Tsai W.-C."/>
            <person name="Van De Peer Y."/>
            <person name="Liu Z.-J."/>
        </authorList>
    </citation>
    <scope>NUCLEOTIDE SEQUENCE</scope>
    <source>
        <strain evidence="2">CP</strain>
        <tissue evidence="2">Leaves</tissue>
    </source>
</reference>